<dbReference type="Proteomes" id="UP000886520">
    <property type="component" value="Chromosome 12"/>
</dbReference>
<reference evidence="1" key="1">
    <citation type="submission" date="2021-01" db="EMBL/GenBank/DDBJ databases">
        <title>Adiantum capillus-veneris genome.</title>
        <authorList>
            <person name="Fang Y."/>
            <person name="Liao Q."/>
        </authorList>
    </citation>
    <scope>NUCLEOTIDE SEQUENCE</scope>
    <source>
        <strain evidence="1">H3</strain>
        <tissue evidence="1">Leaf</tissue>
    </source>
</reference>
<accession>A0A9D4ZGL7</accession>
<dbReference type="EMBL" id="JABFUD020000012">
    <property type="protein sequence ID" value="KAI5072041.1"/>
    <property type="molecule type" value="Genomic_DNA"/>
</dbReference>
<evidence type="ECO:0000313" key="2">
    <source>
        <dbReference type="Proteomes" id="UP000886520"/>
    </source>
</evidence>
<protein>
    <submittedName>
        <fullName evidence="1">Uncharacterized protein</fullName>
    </submittedName>
</protein>
<dbReference type="AlphaFoldDB" id="A0A9D4ZGL7"/>
<name>A0A9D4ZGL7_ADICA</name>
<gene>
    <name evidence="1" type="ORF">GOP47_0012147</name>
</gene>
<comment type="caution">
    <text evidence="1">The sequence shown here is derived from an EMBL/GenBank/DDBJ whole genome shotgun (WGS) entry which is preliminary data.</text>
</comment>
<sequence>MCGFYTTFVHHFLQVPSLLKAKHVQPLLPISFLAKAAPPPLLLPPTKSLVFSRSQGFELKQRCSLTNFLSI</sequence>
<keyword evidence="2" id="KW-1185">Reference proteome</keyword>
<proteinExistence type="predicted"/>
<organism evidence="1 2">
    <name type="scientific">Adiantum capillus-veneris</name>
    <name type="common">Maidenhair fern</name>
    <dbReference type="NCBI Taxonomy" id="13818"/>
    <lineage>
        <taxon>Eukaryota</taxon>
        <taxon>Viridiplantae</taxon>
        <taxon>Streptophyta</taxon>
        <taxon>Embryophyta</taxon>
        <taxon>Tracheophyta</taxon>
        <taxon>Polypodiopsida</taxon>
        <taxon>Polypodiidae</taxon>
        <taxon>Polypodiales</taxon>
        <taxon>Pteridineae</taxon>
        <taxon>Pteridaceae</taxon>
        <taxon>Vittarioideae</taxon>
        <taxon>Adiantum</taxon>
    </lineage>
</organism>
<evidence type="ECO:0000313" key="1">
    <source>
        <dbReference type="EMBL" id="KAI5072041.1"/>
    </source>
</evidence>